<evidence type="ECO:0000313" key="1">
    <source>
        <dbReference type="EMBL" id="EJK77463.1"/>
    </source>
</evidence>
<keyword evidence="2" id="KW-1185">Reference proteome</keyword>
<dbReference type="AlphaFoldDB" id="K0TF92"/>
<sequence length="128" mass="14548">MYLRRDVAVEVRVDSARLKTEDRLRILRLLRQASWRGPSLGLRMSSSLRAADFSRVPPTRLNWPSPRVYQSDMCDQLLRRRPNKTAGDGTGSQLETKLFQLGLDNTVSSSLPGPRTIRDSFLMSTQSL</sequence>
<protein>
    <submittedName>
        <fullName evidence="1">Uncharacterized protein</fullName>
    </submittedName>
</protein>
<organism evidence="1 2">
    <name type="scientific">Thalassiosira oceanica</name>
    <name type="common">Marine diatom</name>
    <dbReference type="NCBI Taxonomy" id="159749"/>
    <lineage>
        <taxon>Eukaryota</taxon>
        <taxon>Sar</taxon>
        <taxon>Stramenopiles</taxon>
        <taxon>Ochrophyta</taxon>
        <taxon>Bacillariophyta</taxon>
        <taxon>Coscinodiscophyceae</taxon>
        <taxon>Thalassiosirophycidae</taxon>
        <taxon>Thalassiosirales</taxon>
        <taxon>Thalassiosiraceae</taxon>
        <taxon>Thalassiosira</taxon>
    </lineage>
</organism>
<reference evidence="1 2" key="1">
    <citation type="journal article" date="2012" name="Genome Biol.">
        <title>Genome and low-iron response of an oceanic diatom adapted to chronic iron limitation.</title>
        <authorList>
            <person name="Lommer M."/>
            <person name="Specht M."/>
            <person name="Roy A.S."/>
            <person name="Kraemer L."/>
            <person name="Andreson R."/>
            <person name="Gutowska M.A."/>
            <person name="Wolf J."/>
            <person name="Bergner S.V."/>
            <person name="Schilhabel M.B."/>
            <person name="Klostermeier U.C."/>
            <person name="Beiko R.G."/>
            <person name="Rosenstiel P."/>
            <person name="Hippler M."/>
            <person name="Laroche J."/>
        </authorList>
    </citation>
    <scope>NUCLEOTIDE SEQUENCE [LARGE SCALE GENOMIC DNA]</scope>
    <source>
        <strain evidence="1 2">CCMP1005</strain>
    </source>
</reference>
<gene>
    <name evidence="1" type="ORF">THAOC_00708</name>
</gene>
<name>K0TF92_THAOC</name>
<accession>K0TF92</accession>
<dbReference type="EMBL" id="AGNL01000844">
    <property type="protein sequence ID" value="EJK77463.1"/>
    <property type="molecule type" value="Genomic_DNA"/>
</dbReference>
<dbReference type="Proteomes" id="UP000266841">
    <property type="component" value="Unassembled WGS sequence"/>
</dbReference>
<comment type="caution">
    <text evidence="1">The sequence shown here is derived from an EMBL/GenBank/DDBJ whole genome shotgun (WGS) entry which is preliminary data.</text>
</comment>
<evidence type="ECO:0000313" key="2">
    <source>
        <dbReference type="Proteomes" id="UP000266841"/>
    </source>
</evidence>
<proteinExistence type="predicted"/>